<evidence type="ECO:0000313" key="3">
    <source>
        <dbReference type="Proteomes" id="UP001175228"/>
    </source>
</evidence>
<feature type="non-terminal residue" evidence="2">
    <location>
        <position position="1"/>
    </location>
</feature>
<accession>A0AA39QHD1</accession>
<feature type="domain" description="Sld7 C-terminal" evidence="1">
    <location>
        <begin position="209"/>
        <end position="273"/>
    </location>
</feature>
<dbReference type="AlphaFoldDB" id="A0AA39QHD1"/>
<evidence type="ECO:0000313" key="2">
    <source>
        <dbReference type="EMBL" id="KAK0502329.1"/>
    </source>
</evidence>
<comment type="caution">
    <text evidence="2">The sequence shown here is derived from an EMBL/GenBank/DDBJ whole genome shotgun (WGS) entry which is preliminary data.</text>
</comment>
<keyword evidence="3" id="KW-1185">Reference proteome</keyword>
<proteinExistence type="predicted"/>
<dbReference type="Pfam" id="PF18596">
    <property type="entry name" value="Sld7_C"/>
    <property type="match status" value="1"/>
</dbReference>
<protein>
    <recommendedName>
        <fullName evidence="1">Sld7 C-terminal domain-containing protein</fullName>
    </recommendedName>
</protein>
<dbReference type="InterPro" id="IPR041260">
    <property type="entry name" value="Sld7_C"/>
</dbReference>
<organism evidence="2 3">
    <name type="scientific">Armillaria luteobubalina</name>
    <dbReference type="NCBI Taxonomy" id="153913"/>
    <lineage>
        <taxon>Eukaryota</taxon>
        <taxon>Fungi</taxon>
        <taxon>Dikarya</taxon>
        <taxon>Basidiomycota</taxon>
        <taxon>Agaricomycotina</taxon>
        <taxon>Agaricomycetes</taxon>
        <taxon>Agaricomycetidae</taxon>
        <taxon>Agaricales</taxon>
        <taxon>Marasmiineae</taxon>
        <taxon>Physalacriaceae</taxon>
        <taxon>Armillaria</taxon>
    </lineage>
</organism>
<reference evidence="2" key="1">
    <citation type="submission" date="2023-06" db="EMBL/GenBank/DDBJ databases">
        <authorList>
            <consortium name="Lawrence Berkeley National Laboratory"/>
            <person name="Ahrendt S."/>
            <person name="Sahu N."/>
            <person name="Indic B."/>
            <person name="Wong-Bajracharya J."/>
            <person name="Merenyi Z."/>
            <person name="Ke H.-M."/>
            <person name="Monk M."/>
            <person name="Kocsube S."/>
            <person name="Drula E."/>
            <person name="Lipzen A."/>
            <person name="Balint B."/>
            <person name="Henrissat B."/>
            <person name="Andreopoulos B."/>
            <person name="Martin F.M."/>
            <person name="Harder C.B."/>
            <person name="Rigling D."/>
            <person name="Ford K.L."/>
            <person name="Foster G.D."/>
            <person name="Pangilinan J."/>
            <person name="Papanicolaou A."/>
            <person name="Barry K."/>
            <person name="LaButti K."/>
            <person name="Viragh M."/>
            <person name="Koriabine M."/>
            <person name="Yan M."/>
            <person name="Riley R."/>
            <person name="Champramary S."/>
            <person name="Plett K.L."/>
            <person name="Tsai I.J."/>
            <person name="Slot J."/>
            <person name="Sipos G."/>
            <person name="Plett J."/>
            <person name="Nagy L.G."/>
            <person name="Grigoriev I.V."/>
        </authorList>
    </citation>
    <scope>NUCLEOTIDE SEQUENCE</scope>
    <source>
        <strain evidence="2">HWK02</strain>
    </source>
</reference>
<dbReference type="Proteomes" id="UP001175228">
    <property type="component" value="Unassembled WGS sequence"/>
</dbReference>
<sequence length="303" mass="33034">TSSSTMSSPTRASSRPVYRGSLALPDSHVTLDGIAFSVMLTAQTTLLQNPLALALESLRGIAIRFVAVIKLADIYYDAKAAPGIALDIHPQAVLSTVYFQNIFCLRPEQTYSIGVQVALGDTDATNLVIYASSVGNNALRLLAARITPPPVALPRPDDPTPRKPPLLLHAKGRDLFPPNPQFKVPAVPAKTLKRKPSQVEPEVGPTIERKNKDVRVSVLVSSLSVYNIRQTIKGIVVRSIPTHLLPKSHPDYKEVFNWIYRGVCFAVRADIKLKPVNEENASRLARVHVGMYVQGADGRKGPI</sequence>
<gene>
    <name evidence="2" type="ORF">EDD18DRAFT_1065682</name>
</gene>
<name>A0AA39QHD1_9AGAR</name>
<evidence type="ECO:0000259" key="1">
    <source>
        <dbReference type="Pfam" id="PF18596"/>
    </source>
</evidence>
<dbReference type="EMBL" id="JAUEPU010000005">
    <property type="protein sequence ID" value="KAK0502329.1"/>
    <property type="molecule type" value="Genomic_DNA"/>
</dbReference>